<keyword evidence="3" id="KW-1185">Reference proteome</keyword>
<proteinExistence type="predicted"/>
<evidence type="ECO:0000313" key="2">
    <source>
        <dbReference type="EMBL" id="KZL89847.1"/>
    </source>
</evidence>
<feature type="signal peptide" evidence="1">
    <location>
        <begin position="1"/>
        <end position="30"/>
    </location>
</feature>
<dbReference type="PATRIC" id="fig|1121326.3.peg.4919"/>
<keyword evidence="1" id="KW-0732">Signal</keyword>
<accession>A0A162RFY1</accession>
<feature type="chain" id="PRO_5010259590" evidence="1">
    <location>
        <begin position="31"/>
        <end position="80"/>
    </location>
</feature>
<reference evidence="2 3" key="1">
    <citation type="submission" date="2016-04" db="EMBL/GenBank/DDBJ databases">
        <title>Genome sequence of Clostridium magnum DSM 2767.</title>
        <authorList>
            <person name="Poehlein A."/>
            <person name="Uhlig R."/>
            <person name="Fischer R."/>
            <person name="Bahl H."/>
            <person name="Daniel R."/>
        </authorList>
    </citation>
    <scope>NUCLEOTIDE SEQUENCE [LARGE SCALE GENOMIC DNA]</scope>
    <source>
        <strain evidence="2 3">DSM 2767</strain>
    </source>
</reference>
<dbReference type="Proteomes" id="UP000076603">
    <property type="component" value="Unassembled WGS sequence"/>
</dbReference>
<name>A0A162RFY1_9CLOT</name>
<organism evidence="2 3">
    <name type="scientific">Clostridium magnum DSM 2767</name>
    <dbReference type="NCBI Taxonomy" id="1121326"/>
    <lineage>
        <taxon>Bacteria</taxon>
        <taxon>Bacillati</taxon>
        <taxon>Bacillota</taxon>
        <taxon>Clostridia</taxon>
        <taxon>Eubacteriales</taxon>
        <taxon>Clostridiaceae</taxon>
        <taxon>Clostridium</taxon>
    </lineage>
</organism>
<evidence type="ECO:0000313" key="3">
    <source>
        <dbReference type="Proteomes" id="UP000076603"/>
    </source>
</evidence>
<dbReference type="EMBL" id="LWAE01000007">
    <property type="protein sequence ID" value="KZL89847.1"/>
    <property type="molecule type" value="Genomic_DNA"/>
</dbReference>
<sequence>MNKKILATTISLVIVLTATVCSVSTNQAKAENTIQVTSSRVTKITVTDYYNIATAISKTRWDKADSVVMVSSNETNINNN</sequence>
<dbReference type="RefSeq" id="WP_066628174.1">
    <property type="nucleotide sequence ID" value="NZ_FQXL01000033.1"/>
</dbReference>
<dbReference type="AlphaFoldDB" id="A0A162RFY1"/>
<comment type="caution">
    <text evidence="2">The sequence shown here is derived from an EMBL/GenBank/DDBJ whole genome shotgun (WGS) entry which is preliminary data.</text>
</comment>
<dbReference type="STRING" id="1121326.CLMAG_48570"/>
<gene>
    <name evidence="2" type="ORF">CLMAG_48570</name>
</gene>
<protein>
    <submittedName>
        <fullName evidence="2">Uncharacterized protein</fullName>
    </submittedName>
</protein>
<evidence type="ECO:0000256" key="1">
    <source>
        <dbReference type="SAM" id="SignalP"/>
    </source>
</evidence>